<dbReference type="InParanoid" id="D6WM69"/>
<protein>
    <submittedName>
        <fullName evidence="1">Uncharacterized protein</fullName>
    </submittedName>
</protein>
<dbReference type="HOGENOM" id="CLU_1724656_0_0_1"/>
<dbReference type="Proteomes" id="UP000007266">
    <property type="component" value="Linkage group 5"/>
</dbReference>
<accession>D6WM69</accession>
<name>D6WM69_TRICA</name>
<evidence type="ECO:0000313" key="1">
    <source>
        <dbReference type="EMBL" id="EFA03348.1"/>
    </source>
</evidence>
<evidence type="ECO:0000313" key="2">
    <source>
        <dbReference type="Proteomes" id="UP000007266"/>
    </source>
</evidence>
<proteinExistence type="predicted"/>
<sequence length="152" mass="17784">MDTQKIQLLRSYSRITIISTSYNDGFSSASGLEKFLPRTSTPDPDKYFLVDNKDCFDSYEIFRHVLENPPKKVRVRGMKNVPFDFISGHLVDFNNSRRIATFHRKLKTFFRKCFKILARKKCDYACPMTCECQKIKSFLNKTQALDDDSLED</sequence>
<gene>
    <name evidence="1" type="primary">AUGUSTUS-3.0.2_13333</name>
    <name evidence="1" type="ORF">TcasGA2_TC013333</name>
</gene>
<organism evidence="1 2">
    <name type="scientific">Tribolium castaneum</name>
    <name type="common">Red flour beetle</name>
    <dbReference type="NCBI Taxonomy" id="7070"/>
    <lineage>
        <taxon>Eukaryota</taxon>
        <taxon>Metazoa</taxon>
        <taxon>Ecdysozoa</taxon>
        <taxon>Arthropoda</taxon>
        <taxon>Hexapoda</taxon>
        <taxon>Insecta</taxon>
        <taxon>Pterygota</taxon>
        <taxon>Neoptera</taxon>
        <taxon>Endopterygota</taxon>
        <taxon>Coleoptera</taxon>
        <taxon>Polyphaga</taxon>
        <taxon>Cucujiformia</taxon>
        <taxon>Tenebrionidae</taxon>
        <taxon>Tenebrionidae incertae sedis</taxon>
        <taxon>Tribolium</taxon>
    </lineage>
</organism>
<reference evidence="1 2" key="1">
    <citation type="journal article" date="2008" name="Nature">
        <title>The genome of the model beetle and pest Tribolium castaneum.</title>
        <authorList>
            <consortium name="Tribolium Genome Sequencing Consortium"/>
            <person name="Richards S."/>
            <person name="Gibbs R.A."/>
            <person name="Weinstock G.M."/>
            <person name="Brown S.J."/>
            <person name="Denell R."/>
            <person name="Beeman R.W."/>
            <person name="Gibbs R."/>
            <person name="Beeman R.W."/>
            <person name="Brown S.J."/>
            <person name="Bucher G."/>
            <person name="Friedrich M."/>
            <person name="Grimmelikhuijzen C.J."/>
            <person name="Klingler M."/>
            <person name="Lorenzen M."/>
            <person name="Richards S."/>
            <person name="Roth S."/>
            <person name="Schroder R."/>
            <person name="Tautz D."/>
            <person name="Zdobnov E.M."/>
            <person name="Muzny D."/>
            <person name="Gibbs R.A."/>
            <person name="Weinstock G.M."/>
            <person name="Attaway T."/>
            <person name="Bell S."/>
            <person name="Buhay C.J."/>
            <person name="Chandrabose M.N."/>
            <person name="Chavez D."/>
            <person name="Clerk-Blankenburg K.P."/>
            <person name="Cree A."/>
            <person name="Dao M."/>
            <person name="Davis C."/>
            <person name="Chacko J."/>
            <person name="Dinh H."/>
            <person name="Dugan-Rocha S."/>
            <person name="Fowler G."/>
            <person name="Garner T.T."/>
            <person name="Garnes J."/>
            <person name="Gnirke A."/>
            <person name="Hawes A."/>
            <person name="Hernandez J."/>
            <person name="Hines S."/>
            <person name="Holder M."/>
            <person name="Hume J."/>
            <person name="Jhangiani S.N."/>
            <person name="Joshi V."/>
            <person name="Khan Z.M."/>
            <person name="Jackson L."/>
            <person name="Kovar C."/>
            <person name="Kowis A."/>
            <person name="Lee S."/>
            <person name="Lewis L.R."/>
            <person name="Margolis J."/>
            <person name="Morgan M."/>
            <person name="Nazareth L.V."/>
            <person name="Nguyen N."/>
            <person name="Okwuonu G."/>
            <person name="Parker D."/>
            <person name="Richards S."/>
            <person name="Ruiz S.J."/>
            <person name="Santibanez J."/>
            <person name="Savard J."/>
            <person name="Scherer S.E."/>
            <person name="Schneider B."/>
            <person name="Sodergren E."/>
            <person name="Tautz D."/>
            <person name="Vattahil S."/>
            <person name="Villasana D."/>
            <person name="White C.S."/>
            <person name="Wright R."/>
            <person name="Park Y."/>
            <person name="Beeman R.W."/>
            <person name="Lord J."/>
            <person name="Oppert B."/>
            <person name="Lorenzen M."/>
            <person name="Brown S."/>
            <person name="Wang L."/>
            <person name="Savard J."/>
            <person name="Tautz D."/>
            <person name="Richards S."/>
            <person name="Weinstock G."/>
            <person name="Gibbs R.A."/>
            <person name="Liu Y."/>
            <person name="Worley K."/>
            <person name="Weinstock G."/>
            <person name="Elsik C.G."/>
            <person name="Reese J.T."/>
            <person name="Elhaik E."/>
            <person name="Landan G."/>
            <person name="Graur D."/>
            <person name="Arensburger P."/>
            <person name="Atkinson P."/>
            <person name="Beeman R.W."/>
            <person name="Beidler J."/>
            <person name="Brown S.J."/>
            <person name="Demuth J.P."/>
            <person name="Drury D.W."/>
            <person name="Du Y.Z."/>
            <person name="Fujiwara H."/>
            <person name="Lorenzen M."/>
            <person name="Maselli V."/>
            <person name="Osanai M."/>
            <person name="Park Y."/>
            <person name="Robertson H.M."/>
            <person name="Tu Z."/>
            <person name="Wang J.J."/>
            <person name="Wang S."/>
            <person name="Richards S."/>
            <person name="Song H."/>
            <person name="Zhang L."/>
            <person name="Sodergren E."/>
            <person name="Werner D."/>
            <person name="Stanke M."/>
            <person name="Morgenstern B."/>
            <person name="Solovyev V."/>
            <person name="Kosarev P."/>
            <person name="Brown G."/>
            <person name="Chen H.C."/>
            <person name="Ermolaeva O."/>
            <person name="Hlavina W."/>
            <person name="Kapustin Y."/>
            <person name="Kiryutin B."/>
            <person name="Kitts P."/>
            <person name="Maglott D."/>
            <person name="Pruitt K."/>
            <person name="Sapojnikov V."/>
            <person name="Souvorov A."/>
            <person name="Mackey A.J."/>
            <person name="Waterhouse R.M."/>
            <person name="Wyder S."/>
            <person name="Zdobnov E.M."/>
            <person name="Zdobnov E.M."/>
            <person name="Wyder S."/>
            <person name="Kriventseva E.V."/>
            <person name="Kadowaki T."/>
            <person name="Bork P."/>
            <person name="Aranda M."/>
            <person name="Bao R."/>
            <person name="Beermann A."/>
            <person name="Berns N."/>
            <person name="Bolognesi R."/>
            <person name="Bonneton F."/>
            <person name="Bopp D."/>
            <person name="Brown S.J."/>
            <person name="Bucher G."/>
            <person name="Butts T."/>
            <person name="Chaumot A."/>
            <person name="Denell R.E."/>
            <person name="Ferrier D.E."/>
            <person name="Friedrich M."/>
            <person name="Gordon C.M."/>
            <person name="Jindra M."/>
            <person name="Klingler M."/>
            <person name="Lan Q."/>
            <person name="Lattorff H.M."/>
            <person name="Laudet V."/>
            <person name="von Levetsow C."/>
            <person name="Liu Z."/>
            <person name="Lutz R."/>
            <person name="Lynch J.A."/>
            <person name="da Fonseca R.N."/>
            <person name="Posnien N."/>
            <person name="Reuter R."/>
            <person name="Roth S."/>
            <person name="Savard J."/>
            <person name="Schinko J.B."/>
            <person name="Schmitt C."/>
            <person name="Schoppmeier M."/>
            <person name="Schroder R."/>
            <person name="Shippy T.D."/>
            <person name="Simonnet F."/>
            <person name="Marques-Souza H."/>
            <person name="Tautz D."/>
            <person name="Tomoyasu Y."/>
            <person name="Trauner J."/>
            <person name="Van der Zee M."/>
            <person name="Vervoort M."/>
            <person name="Wittkopp N."/>
            <person name="Wimmer E.A."/>
            <person name="Yang X."/>
            <person name="Jones A.K."/>
            <person name="Sattelle D.B."/>
            <person name="Ebert P.R."/>
            <person name="Nelson D."/>
            <person name="Scott J.G."/>
            <person name="Beeman R.W."/>
            <person name="Muthukrishnan S."/>
            <person name="Kramer K.J."/>
            <person name="Arakane Y."/>
            <person name="Beeman R.W."/>
            <person name="Zhu Q."/>
            <person name="Hogenkamp D."/>
            <person name="Dixit R."/>
            <person name="Oppert B."/>
            <person name="Jiang H."/>
            <person name="Zou Z."/>
            <person name="Marshall J."/>
            <person name="Elpidina E."/>
            <person name="Vinokurov K."/>
            <person name="Oppert C."/>
            <person name="Zou Z."/>
            <person name="Evans J."/>
            <person name="Lu Z."/>
            <person name="Zhao P."/>
            <person name="Sumathipala N."/>
            <person name="Altincicek B."/>
            <person name="Vilcinskas A."/>
            <person name="Williams M."/>
            <person name="Hultmark D."/>
            <person name="Hetru C."/>
            <person name="Jiang H."/>
            <person name="Grimmelikhuijzen C.J."/>
            <person name="Hauser F."/>
            <person name="Cazzamali G."/>
            <person name="Williamson M."/>
            <person name="Park Y."/>
            <person name="Li B."/>
            <person name="Tanaka Y."/>
            <person name="Predel R."/>
            <person name="Neupert S."/>
            <person name="Schachtner J."/>
            <person name="Verleyen P."/>
            <person name="Raible F."/>
            <person name="Bork P."/>
            <person name="Friedrich M."/>
            <person name="Walden K.K."/>
            <person name="Robertson H.M."/>
            <person name="Angeli S."/>
            <person name="Foret S."/>
            <person name="Bucher G."/>
            <person name="Schuetz S."/>
            <person name="Maleszka R."/>
            <person name="Wimmer E.A."/>
            <person name="Beeman R.W."/>
            <person name="Lorenzen M."/>
            <person name="Tomoyasu Y."/>
            <person name="Miller S.C."/>
            <person name="Grossmann D."/>
            <person name="Bucher G."/>
        </authorList>
    </citation>
    <scope>NUCLEOTIDE SEQUENCE [LARGE SCALE GENOMIC DNA]</scope>
    <source>
        <strain evidence="1 2">Georgia GA2</strain>
    </source>
</reference>
<keyword evidence="2" id="KW-1185">Reference proteome</keyword>
<reference evidence="1 2" key="2">
    <citation type="journal article" date="2010" name="Nucleic Acids Res.">
        <title>BeetleBase in 2010: revisions to provide comprehensive genomic information for Tribolium castaneum.</title>
        <authorList>
            <person name="Kim H.S."/>
            <person name="Murphy T."/>
            <person name="Xia J."/>
            <person name="Caragea D."/>
            <person name="Park Y."/>
            <person name="Beeman R.W."/>
            <person name="Lorenzen M.D."/>
            <person name="Butcher S."/>
            <person name="Manak J.R."/>
            <person name="Brown S.J."/>
        </authorList>
    </citation>
    <scope>GENOME REANNOTATION</scope>
    <source>
        <strain evidence="1 2">Georgia GA2</strain>
    </source>
</reference>
<dbReference type="EMBL" id="KQ971343">
    <property type="protein sequence ID" value="EFA03348.1"/>
    <property type="molecule type" value="Genomic_DNA"/>
</dbReference>
<dbReference type="AlphaFoldDB" id="D6WM69"/>